<organism evidence="2 3">
    <name type="scientific">Sphingobium naphthae</name>
    <dbReference type="NCBI Taxonomy" id="1886786"/>
    <lineage>
        <taxon>Bacteria</taxon>
        <taxon>Pseudomonadati</taxon>
        <taxon>Pseudomonadota</taxon>
        <taxon>Alphaproteobacteria</taxon>
        <taxon>Sphingomonadales</taxon>
        <taxon>Sphingomonadaceae</taxon>
        <taxon>Sphingobium</taxon>
    </lineage>
</organism>
<proteinExistence type="predicted"/>
<dbReference type="EMBL" id="JAPTHD010000001">
    <property type="protein sequence ID" value="MDV5822235.1"/>
    <property type="molecule type" value="Genomic_DNA"/>
</dbReference>
<dbReference type="Proteomes" id="UP001185984">
    <property type="component" value="Unassembled WGS sequence"/>
</dbReference>
<evidence type="ECO:0000313" key="2">
    <source>
        <dbReference type="EMBL" id="MDV5822235.1"/>
    </source>
</evidence>
<dbReference type="RefSeq" id="WP_317515462.1">
    <property type="nucleotide sequence ID" value="NZ_JAPTHD010000001.1"/>
</dbReference>
<dbReference type="CDD" id="cd00090">
    <property type="entry name" value="HTH_ARSR"/>
    <property type="match status" value="1"/>
</dbReference>
<dbReference type="PANTHER" id="PTHR38600:SF2">
    <property type="entry name" value="SLL0088 PROTEIN"/>
    <property type="match status" value="1"/>
</dbReference>
<dbReference type="Gene3D" id="1.10.10.10">
    <property type="entry name" value="Winged helix-like DNA-binding domain superfamily/Winged helix DNA-binding domain"/>
    <property type="match status" value="1"/>
</dbReference>
<dbReference type="InterPro" id="IPR036390">
    <property type="entry name" value="WH_DNA-bd_sf"/>
</dbReference>
<dbReference type="PROSITE" id="PS50987">
    <property type="entry name" value="HTH_ARSR_2"/>
    <property type="match status" value="1"/>
</dbReference>
<dbReference type="Pfam" id="PF12840">
    <property type="entry name" value="HTH_20"/>
    <property type="match status" value="1"/>
</dbReference>
<feature type="domain" description="HTH arsR-type" evidence="1">
    <location>
        <begin position="1"/>
        <end position="96"/>
    </location>
</feature>
<name>A0ABU3ZS13_9SPHN</name>
<keyword evidence="3" id="KW-1185">Reference proteome</keyword>
<dbReference type="PRINTS" id="PR00778">
    <property type="entry name" value="HTHARSR"/>
</dbReference>
<evidence type="ECO:0000313" key="3">
    <source>
        <dbReference type="Proteomes" id="UP001185984"/>
    </source>
</evidence>
<dbReference type="SMART" id="SM00418">
    <property type="entry name" value="HTH_ARSR"/>
    <property type="match status" value="1"/>
</dbReference>
<protein>
    <submittedName>
        <fullName evidence="2">Metalloregulator ArsR/SmtB family transcription factor</fullName>
    </submittedName>
</protein>
<dbReference type="InterPro" id="IPR036388">
    <property type="entry name" value="WH-like_DNA-bd_sf"/>
</dbReference>
<sequence>MSQAEPAVLFAALGDATRLGLLARLADGGASSIARLADGLPLSRQAVAKHLDVLQGAGLIHRRRQGRETQVALRPEALDSARAWLDQVGAQWDERLACLRALVEGDG</sequence>
<gene>
    <name evidence="2" type="ORF">O0R41_01275</name>
</gene>
<comment type="caution">
    <text evidence="2">The sequence shown here is derived from an EMBL/GenBank/DDBJ whole genome shotgun (WGS) entry which is preliminary data.</text>
</comment>
<reference evidence="3" key="1">
    <citation type="journal article" date="2022" name="J Environ Chem Eng">
        <title>Biodegradation of petroleum oil using a constructed nonpathogenic and heavy metal-tolerant bacterial consortium isolated from marine sponges.</title>
        <authorList>
            <person name="Dechsakulwatana C."/>
            <person name="Rungsihiranrut A."/>
            <person name="Muangchinda C."/>
            <person name="Ningthoujam R."/>
            <person name="Klankeo P."/>
            <person name="Pinyakong O."/>
        </authorList>
    </citation>
    <scope>NUCLEOTIDE SEQUENCE [LARGE SCALE GENOMIC DNA]</scope>
    <source>
        <strain evidence="3">MO2-4</strain>
    </source>
</reference>
<dbReference type="SUPFAM" id="SSF46785">
    <property type="entry name" value="Winged helix' DNA-binding domain"/>
    <property type="match status" value="1"/>
</dbReference>
<dbReference type="PANTHER" id="PTHR38600">
    <property type="entry name" value="TRANSCRIPTIONAL REGULATORY PROTEIN"/>
    <property type="match status" value="1"/>
</dbReference>
<dbReference type="InterPro" id="IPR001845">
    <property type="entry name" value="HTH_ArsR_DNA-bd_dom"/>
</dbReference>
<dbReference type="InterPro" id="IPR011991">
    <property type="entry name" value="ArsR-like_HTH"/>
</dbReference>
<evidence type="ECO:0000259" key="1">
    <source>
        <dbReference type="PROSITE" id="PS50987"/>
    </source>
</evidence>
<dbReference type="NCBIfam" id="NF033788">
    <property type="entry name" value="HTH_metalloreg"/>
    <property type="match status" value="1"/>
</dbReference>
<accession>A0ABU3ZS13</accession>